<evidence type="ECO:0000256" key="1">
    <source>
        <dbReference type="ARBA" id="ARBA00022617"/>
    </source>
</evidence>
<organism evidence="7 8">
    <name type="scientific">Dovyalis caffra</name>
    <dbReference type="NCBI Taxonomy" id="77055"/>
    <lineage>
        <taxon>Eukaryota</taxon>
        <taxon>Viridiplantae</taxon>
        <taxon>Streptophyta</taxon>
        <taxon>Embryophyta</taxon>
        <taxon>Tracheophyta</taxon>
        <taxon>Spermatophyta</taxon>
        <taxon>Magnoliopsida</taxon>
        <taxon>eudicotyledons</taxon>
        <taxon>Gunneridae</taxon>
        <taxon>Pentapetalae</taxon>
        <taxon>rosids</taxon>
        <taxon>fabids</taxon>
        <taxon>Malpighiales</taxon>
        <taxon>Salicaceae</taxon>
        <taxon>Flacourtieae</taxon>
        <taxon>Dovyalis</taxon>
    </lineage>
</organism>
<evidence type="ECO:0008006" key="9">
    <source>
        <dbReference type="Google" id="ProtNLM"/>
    </source>
</evidence>
<dbReference type="InterPro" id="IPR036396">
    <property type="entry name" value="Cyt_P450_sf"/>
</dbReference>
<keyword evidence="4" id="KW-0408">Iron</keyword>
<dbReference type="Proteomes" id="UP001314170">
    <property type="component" value="Unassembled WGS sequence"/>
</dbReference>
<keyword evidence="8" id="KW-1185">Reference proteome</keyword>
<dbReference type="GO" id="GO:0016705">
    <property type="term" value="F:oxidoreductase activity, acting on paired donors, with incorporation or reduction of molecular oxygen"/>
    <property type="evidence" value="ECO:0007669"/>
    <property type="project" value="InterPro"/>
</dbReference>
<keyword evidence="3" id="KW-0560">Oxidoreductase</keyword>
<feature type="transmembrane region" description="Helical" evidence="6">
    <location>
        <begin position="6"/>
        <end position="28"/>
    </location>
</feature>
<keyword evidence="6" id="KW-0812">Transmembrane</keyword>
<dbReference type="InterPro" id="IPR002401">
    <property type="entry name" value="Cyt_P450_E_grp-I"/>
</dbReference>
<keyword evidence="6" id="KW-1133">Transmembrane helix</keyword>
<protein>
    <recommendedName>
        <fullName evidence="9">Cytochrome P450</fullName>
    </recommendedName>
</protein>
<dbReference type="InterPro" id="IPR050651">
    <property type="entry name" value="Plant_Cytochrome_P450_Monoox"/>
</dbReference>
<evidence type="ECO:0000256" key="4">
    <source>
        <dbReference type="ARBA" id="ARBA00023004"/>
    </source>
</evidence>
<dbReference type="GO" id="GO:0020037">
    <property type="term" value="F:heme binding"/>
    <property type="evidence" value="ECO:0007669"/>
    <property type="project" value="InterPro"/>
</dbReference>
<evidence type="ECO:0000313" key="8">
    <source>
        <dbReference type="Proteomes" id="UP001314170"/>
    </source>
</evidence>
<gene>
    <name evidence="7" type="ORF">DCAF_LOCUS5863</name>
</gene>
<keyword evidence="5" id="KW-0503">Monooxygenase</keyword>
<evidence type="ECO:0000313" key="7">
    <source>
        <dbReference type="EMBL" id="CAK7328143.1"/>
    </source>
</evidence>
<name>A0AAV1R575_9ROSI</name>
<evidence type="ECO:0000256" key="5">
    <source>
        <dbReference type="ARBA" id="ARBA00023033"/>
    </source>
</evidence>
<dbReference type="PRINTS" id="PR00463">
    <property type="entry name" value="EP450I"/>
</dbReference>
<keyword evidence="6" id="KW-0472">Membrane</keyword>
<evidence type="ECO:0000256" key="2">
    <source>
        <dbReference type="ARBA" id="ARBA00022723"/>
    </source>
</evidence>
<dbReference type="Pfam" id="PF00067">
    <property type="entry name" value="p450"/>
    <property type="match status" value="1"/>
</dbReference>
<dbReference type="GO" id="GO:0004497">
    <property type="term" value="F:monooxygenase activity"/>
    <property type="evidence" value="ECO:0007669"/>
    <property type="project" value="UniProtKB-KW"/>
</dbReference>
<dbReference type="AlphaFoldDB" id="A0AAV1R575"/>
<keyword evidence="2" id="KW-0479">Metal-binding</keyword>
<evidence type="ECO:0000256" key="3">
    <source>
        <dbReference type="ARBA" id="ARBA00023002"/>
    </source>
</evidence>
<dbReference type="PANTHER" id="PTHR47947">
    <property type="entry name" value="CYTOCHROME P450 82C3-RELATED"/>
    <property type="match status" value="1"/>
</dbReference>
<dbReference type="SUPFAM" id="SSF48264">
    <property type="entry name" value="Cytochrome P450"/>
    <property type="match status" value="1"/>
</dbReference>
<dbReference type="Gene3D" id="1.10.630.10">
    <property type="entry name" value="Cytochrome P450"/>
    <property type="match status" value="1"/>
</dbReference>
<sequence>MDSGTVPHLNTAVTGVLVLVLIYCYHVTKKWRATKSQRAPEPAGGWPILGHHQLLAGSQLLHQTLGATADRYGPIFTVRLGVNPTLIVSSWELAKELFTINDPAVSSRPPFTAAKYLGYNFAMFAFAPQGPYWREIRKIATSELLSNRRLNQLKDVRIHEVETSLKELYAHWDEKRMAQAMLTVAGKRYYGSAVGDDDKIKAQQWQKAVRKFLEYLGIFVVRDALPFLGWLDIGGHEKAMKKTAKEIDSILEEWLEEHKRKRLLGEVDQAEQDFMDVMLSVLPGTDLAGYDADTVNKATSLWNS</sequence>
<evidence type="ECO:0000256" key="6">
    <source>
        <dbReference type="SAM" id="Phobius"/>
    </source>
</evidence>
<reference evidence="7 8" key="1">
    <citation type="submission" date="2024-01" db="EMBL/GenBank/DDBJ databases">
        <authorList>
            <person name="Waweru B."/>
        </authorList>
    </citation>
    <scope>NUCLEOTIDE SEQUENCE [LARGE SCALE GENOMIC DNA]</scope>
</reference>
<proteinExistence type="predicted"/>
<dbReference type="InterPro" id="IPR001128">
    <property type="entry name" value="Cyt_P450"/>
</dbReference>
<keyword evidence="1" id="KW-0349">Heme</keyword>
<dbReference type="PANTHER" id="PTHR47947:SF39">
    <property type="entry name" value="CYTOCHROME P450"/>
    <property type="match status" value="1"/>
</dbReference>
<dbReference type="EMBL" id="CAWUPB010000893">
    <property type="protein sequence ID" value="CAK7328143.1"/>
    <property type="molecule type" value="Genomic_DNA"/>
</dbReference>
<comment type="caution">
    <text evidence="7">The sequence shown here is derived from an EMBL/GenBank/DDBJ whole genome shotgun (WGS) entry which is preliminary data.</text>
</comment>
<dbReference type="GO" id="GO:0005506">
    <property type="term" value="F:iron ion binding"/>
    <property type="evidence" value="ECO:0007669"/>
    <property type="project" value="InterPro"/>
</dbReference>
<accession>A0AAV1R575</accession>